<dbReference type="InterPro" id="IPR039538">
    <property type="entry name" value="BetI_C"/>
</dbReference>
<name>A0A9X1MH98_9MICC</name>
<dbReference type="PROSITE" id="PS50977">
    <property type="entry name" value="HTH_TETR_2"/>
    <property type="match status" value="1"/>
</dbReference>
<dbReference type="EMBL" id="JAJFZV010000016">
    <property type="protein sequence ID" value="MCC3299190.1"/>
    <property type="molecule type" value="Genomic_DNA"/>
</dbReference>
<keyword evidence="4" id="KW-0804">Transcription</keyword>
<dbReference type="SUPFAM" id="SSF46689">
    <property type="entry name" value="Homeodomain-like"/>
    <property type="match status" value="1"/>
</dbReference>
<dbReference type="PANTHER" id="PTHR30055:SF226">
    <property type="entry name" value="HTH-TYPE TRANSCRIPTIONAL REGULATOR PKSA"/>
    <property type="match status" value="1"/>
</dbReference>
<protein>
    <submittedName>
        <fullName evidence="7">TetR family transcriptional regulator C-terminal domain-containing protein</fullName>
    </submittedName>
</protein>
<evidence type="ECO:0000313" key="8">
    <source>
        <dbReference type="Proteomes" id="UP001139158"/>
    </source>
</evidence>
<dbReference type="Pfam" id="PF13977">
    <property type="entry name" value="TetR_C_6"/>
    <property type="match status" value="1"/>
</dbReference>
<gene>
    <name evidence="7" type="ORF">LJ757_15470</name>
</gene>
<dbReference type="InterPro" id="IPR001647">
    <property type="entry name" value="HTH_TetR"/>
</dbReference>
<dbReference type="SUPFAM" id="SSF48498">
    <property type="entry name" value="Tetracyclin repressor-like, C-terminal domain"/>
    <property type="match status" value="1"/>
</dbReference>
<accession>A0A9X1MH98</accession>
<evidence type="ECO:0000313" key="7">
    <source>
        <dbReference type="EMBL" id="MCC3299190.1"/>
    </source>
</evidence>
<sequence length="196" mass="21997">MPKVVDRDQRRLELARAAWRVIRRDGIERASVREVAREAGLSTGSLRHYFGTQSELLIFAMRNVMEQVERRAAAVQRPNDPLAAAKLVLAELLPLDDERRAENEVWVAFMARAMVDPPLGSLRDEAYDRLREACARWVSALLPGGSEAQLQLESERLFALIDGLALHAAMRPASATAARLSAVMFHHLEQIAGRRH</sequence>
<dbReference type="Pfam" id="PF00440">
    <property type="entry name" value="TetR_N"/>
    <property type="match status" value="1"/>
</dbReference>
<evidence type="ECO:0000256" key="5">
    <source>
        <dbReference type="PROSITE-ProRule" id="PRU00335"/>
    </source>
</evidence>
<dbReference type="RefSeq" id="WP_227897166.1">
    <property type="nucleotide sequence ID" value="NZ_CP099466.1"/>
</dbReference>
<comment type="caution">
    <text evidence="7">The sequence shown here is derived from an EMBL/GenBank/DDBJ whole genome shotgun (WGS) entry which is preliminary data.</text>
</comment>
<dbReference type="AlphaFoldDB" id="A0A9X1MH98"/>
<evidence type="ECO:0000256" key="3">
    <source>
        <dbReference type="ARBA" id="ARBA00023125"/>
    </source>
</evidence>
<dbReference type="InterPro" id="IPR036271">
    <property type="entry name" value="Tet_transcr_reg_TetR-rel_C_sf"/>
</dbReference>
<proteinExistence type="predicted"/>
<organism evidence="7 8">
    <name type="scientific">Arthrobacter caoxuetaonis</name>
    <dbReference type="NCBI Taxonomy" id="2886935"/>
    <lineage>
        <taxon>Bacteria</taxon>
        <taxon>Bacillati</taxon>
        <taxon>Actinomycetota</taxon>
        <taxon>Actinomycetes</taxon>
        <taxon>Micrococcales</taxon>
        <taxon>Micrococcaceae</taxon>
        <taxon>Arthrobacter</taxon>
    </lineage>
</organism>
<keyword evidence="2" id="KW-0805">Transcription regulation</keyword>
<keyword evidence="3 5" id="KW-0238">DNA-binding</keyword>
<dbReference type="GO" id="GO:0003700">
    <property type="term" value="F:DNA-binding transcription factor activity"/>
    <property type="evidence" value="ECO:0007669"/>
    <property type="project" value="TreeGrafter"/>
</dbReference>
<keyword evidence="1" id="KW-0678">Repressor</keyword>
<feature type="domain" description="HTH tetR-type" evidence="6">
    <location>
        <begin position="8"/>
        <end position="68"/>
    </location>
</feature>
<evidence type="ECO:0000256" key="4">
    <source>
        <dbReference type="ARBA" id="ARBA00023163"/>
    </source>
</evidence>
<dbReference type="Gene3D" id="1.10.357.10">
    <property type="entry name" value="Tetracycline Repressor, domain 2"/>
    <property type="match status" value="1"/>
</dbReference>
<dbReference type="InterPro" id="IPR050109">
    <property type="entry name" value="HTH-type_TetR-like_transc_reg"/>
</dbReference>
<keyword evidence="8" id="KW-1185">Reference proteome</keyword>
<dbReference type="InterPro" id="IPR023772">
    <property type="entry name" value="DNA-bd_HTH_TetR-type_CS"/>
</dbReference>
<dbReference type="PANTHER" id="PTHR30055">
    <property type="entry name" value="HTH-TYPE TRANSCRIPTIONAL REGULATOR RUTR"/>
    <property type="match status" value="1"/>
</dbReference>
<dbReference type="PROSITE" id="PS01081">
    <property type="entry name" value="HTH_TETR_1"/>
    <property type="match status" value="1"/>
</dbReference>
<feature type="DNA-binding region" description="H-T-H motif" evidence="5">
    <location>
        <begin position="31"/>
        <end position="50"/>
    </location>
</feature>
<evidence type="ECO:0000256" key="2">
    <source>
        <dbReference type="ARBA" id="ARBA00023015"/>
    </source>
</evidence>
<evidence type="ECO:0000259" key="6">
    <source>
        <dbReference type="PROSITE" id="PS50977"/>
    </source>
</evidence>
<dbReference type="InterPro" id="IPR009057">
    <property type="entry name" value="Homeodomain-like_sf"/>
</dbReference>
<evidence type="ECO:0000256" key="1">
    <source>
        <dbReference type="ARBA" id="ARBA00022491"/>
    </source>
</evidence>
<dbReference type="GO" id="GO:0000976">
    <property type="term" value="F:transcription cis-regulatory region binding"/>
    <property type="evidence" value="ECO:0007669"/>
    <property type="project" value="TreeGrafter"/>
</dbReference>
<reference evidence="7" key="1">
    <citation type="submission" date="2021-10" db="EMBL/GenBank/DDBJ databases">
        <title>Novel species in genus Arthrobacter.</title>
        <authorList>
            <person name="Liu Y."/>
        </authorList>
    </citation>
    <scope>NUCLEOTIDE SEQUENCE</scope>
    <source>
        <strain evidence="7">Zg-Y453</strain>
    </source>
</reference>
<dbReference type="Proteomes" id="UP001139158">
    <property type="component" value="Unassembled WGS sequence"/>
</dbReference>